<dbReference type="Pfam" id="PF17877">
    <property type="entry name" value="Dis3l2_C_term"/>
    <property type="match status" value="1"/>
</dbReference>
<dbReference type="OrthoDB" id="372421at2759"/>
<sequence>MNPFEFEGQTAPESTRGLFDFPEQIKKKEQRRRSVELASRTSTYRASLQPVNEERAMSRADVLAETEAKLTRRLSEPNQTARRSSTSRPGSLLRLSTGSISSDPNRKPLFISHLPFSSVLPHLKSHVLVSGILRVNRRNRSNAYVFSDELNSDIYICGSRDRNRALEGDRVAVKLIEVERIMMEKHEKEEAKLARNNGQPLIRKPDEEDEKEIMFGGEEDVDLVPPKYCGTVVAILDRAQNQVFSGTLGLTRPSHKKPEDQQHPHPPRIIWFKSTDKRVPLIAIPVEQAPPGFIENPDYFEHRLFLASIRRWPITSLHPFGVLEKELGDVQNVEIQLDAIFADHTICTHPLAVDDIQEKHQDRLDLRHLPCFTLGTDQQNALTIEHLTDTIKVGLHVSDITAFVELDSKMDKDARSRGMSVDGVLKQIPLWPDHLLQTIGLIQGQDRPAFSVIWTMTEDGRIEEIWFGKTLIHSIMLLTEETVQDILSVDSIDEESTEADIVALYSIACLFHAKRHLLKAPQLKFQFDGTTPIRLDVAYHRKPIFEEFQLLANTHVAQRIASHFPEQALLVSQPAHRDRKLKSLLTYLDSFGYPLDPTSLASSIDAIQQEEAQKVIRALVLKCFSTERYYCSGACDISRYYHHGLDLPLYTHFASPLTRYSDVIVHHQLYQTLLDDSNLFPVEVDKMAEHCNLRRHSADQVLENAQHLFLSCYLALHRQVCDAIVIGVQEGVIDVMVLPFQLERRIHIMHLPLTSDRLQDSALHLIWQKTETTPVNCRRKSICGEVQESAIFPEERRQVIRPFDVIQVSVEAHPVRNPPLIRVLPLNPFEKHE</sequence>
<feature type="region of interest" description="Disordered" evidence="2">
    <location>
        <begin position="70"/>
        <end position="100"/>
    </location>
</feature>
<evidence type="ECO:0000313" key="4">
    <source>
        <dbReference type="EMBL" id="KAG1307225.1"/>
    </source>
</evidence>
<feature type="compositionally biased region" description="Basic and acidic residues" evidence="2">
    <location>
        <begin position="23"/>
        <end position="35"/>
    </location>
</feature>
<feature type="domain" description="RNB" evidence="3">
    <location>
        <begin position="363"/>
        <end position="675"/>
    </location>
</feature>
<proteinExistence type="inferred from homology"/>
<dbReference type="GO" id="GO:0000175">
    <property type="term" value="F:3'-5'-RNA exonuclease activity"/>
    <property type="evidence" value="ECO:0007669"/>
    <property type="project" value="TreeGrafter"/>
</dbReference>
<dbReference type="PANTHER" id="PTHR23355:SF9">
    <property type="entry name" value="DIS3-LIKE EXONUCLEASE 2"/>
    <property type="match status" value="1"/>
</dbReference>
<dbReference type="SUPFAM" id="SSF50249">
    <property type="entry name" value="Nucleic acid-binding proteins"/>
    <property type="match status" value="2"/>
</dbReference>
<evidence type="ECO:0000256" key="2">
    <source>
        <dbReference type="SAM" id="MobiDB-lite"/>
    </source>
</evidence>
<comment type="similarity">
    <text evidence="1">Belongs to the RNR ribonuclease family.</text>
</comment>
<dbReference type="GO" id="GO:0003723">
    <property type="term" value="F:RNA binding"/>
    <property type="evidence" value="ECO:0007669"/>
    <property type="project" value="InterPro"/>
</dbReference>
<dbReference type="InterPro" id="IPR041093">
    <property type="entry name" value="Dis3l2-like_C"/>
</dbReference>
<accession>A0A9P6X7M7</accession>
<comment type="caution">
    <text evidence="4">The sequence shown here is derived from an EMBL/GenBank/DDBJ whole genome shotgun (WGS) entry which is preliminary data.</text>
</comment>
<dbReference type="GO" id="GO:0006402">
    <property type="term" value="P:mRNA catabolic process"/>
    <property type="evidence" value="ECO:0007669"/>
    <property type="project" value="TreeGrafter"/>
</dbReference>
<dbReference type="PANTHER" id="PTHR23355">
    <property type="entry name" value="RIBONUCLEASE"/>
    <property type="match status" value="1"/>
</dbReference>
<gene>
    <name evidence="4" type="ORF">G6F64_006980</name>
</gene>
<dbReference type="InterPro" id="IPR012340">
    <property type="entry name" value="NA-bd_OB-fold"/>
</dbReference>
<evidence type="ECO:0000256" key="1">
    <source>
        <dbReference type="ARBA" id="ARBA00005785"/>
    </source>
</evidence>
<dbReference type="InterPro" id="IPR050180">
    <property type="entry name" value="RNR_Ribonuclease"/>
</dbReference>
<name>A0A9P6X7M7_RHIOR</name>
<dbReference type="Proteomes" id="UP000716291">
    <property type="component" value="Unassembled WGS sequence"/>
</dbReference>
<dbReference type="GO" id="GO:0000932">
    <property type="term" value="C:P-body"/>
    <property type="evidence" value="ECO:0007669"/>
    <property type="project" value="TreeGrafter"/>
</dbReference>
<dbReference type="AlphaFoldDB" id="A0A9P6X7M7"/>
<dbReference type="FunFam" id="2.40.50.700:FF:000002">
    <property type="entry name" value="Cell wall biogenesis protein"/>
    <property type="match status" value="1"/>
</dbReference>
<dbReference type="EMBL" id="JAANQT010000984">
    <property type="protein sequence ID" value="KAG1307225.1"/>
    <property type="molecule type" value="Genomic_DNA"/>
</dbReference>
<keyword evidence="5" id="KW-1185">Reference proteome</keyword>
<evidence type="ECO:0000259" key="3">
    <source>
        <dbReference type="SMART" id="SM00955"/>
    </source>
</evidence>
<dbReference type="SMART" id="SM00955">
    <property type="entry name" value="RNB"/>
    <property type="match status" value="1"/>
</dbReference>
<feature type="compositionally biased region" description="Polar residues" evidence="2">
    <location>
        <begin position="76"/>
        <end position="100"/>
    </location>
</feature>
<dbReference type="Pfam" id="PF17849">
    <property type="entry name" value="OB_Dis3"/>
    <property type="match status" value="1"/>
</dbReference>
<organism evidence="4 5">
    <name type="scientific">Rhizopus oryzae</name>
    <name type="common">Mucormycosis agent</name>
    <name type="synonym">Rhizopus arrhizus var. delemar</name>
    <dbReference type="NCBI Taxonomy" id="64495"/>
    <lineage>
        <taxon>Eukaryota</taxon>
        <taxon>Fungi</taxon>
        <taxon>Fungi incertae sedis</taxon>
        <taxon>Mucoromycota</taxon>
        <taxon>Mucoromycotina</taxon>
        <taxon>Mucoromycetes</taxon>
        <taxon>Mucorales</taxon>
        <taxon>Mucorineae</taxon>
        <taxon>Rhizopodaceae</taxon>
        <taxon>Rhizopus</taxon>
    </lineage>
</organism>
<dbReference type="Gene3D" id="2.40.50.690">
    <property type="match status" value="1"/>
</dbReference>
<dbReference type="Gene3D" id="2.40.50.140">
    <property type="entry name" value="Nucleic acid-binding proteins"/>
    <property type="match status" value="1"/>
</dbReference>
<protein>
    <recommendedName>
        <fullName evidence="3">RNB domain-containing protein</fullName>
    </recommendedName>
</protein>
<dbReference type="Pfam" id="PF00773">
    <property type="entry name" value="RNB"/>
    <property type="match status" value="1"/>
</dbReference>
<dbReference type="InterPro" id="IPR001900">
    <property type="entry name" value="RNase_II/R"/>
</dbReference>
<reference evidence="4" key="1">
    <citation type="journal article" date="2020" name="Microb. Genom.">
        <title>Genetic diversity of clinical and environmental Mucorales isolates obtained from an investigation of mucormycosis cases among solid organ transplant recipients.</title>
        <authorList>
            <person name="Nguyen M.H."/>
            <person name="Kaul D."/>
            <person name="Muto C."/>
            <person name="Cheng S.J."/>
            <person name="Richter R.A."/>
            <person name="Bruno V.M."/>
            <person name="Liu G."/>
            <person name="Beyhan S."/>
            <person name="Sundermann A.J."/>
            <person name="Mounaud S."/>
            <person name="Pasculle A.W."/>
            <person name="Nierman W.C."/>
            <person name="Driscoll E."/>
            <person name="Cumbie R."/>
            <person name="Clancy C.J."/>
            <person name="Dupont C.L."/>
        </authorList>
    </citation>
    <scope>NUCLEOTIDE SEQUENCE</scope>
    <source>
        <strain evidence="4">GL11</strain>
    </source>
</reference>
<dbReference type="InterPro" id="IPR041505">
    <property type="entry name" value="Dis3_CSD2"/>
</dbReference>
<feature type="region of interest" description="Disordered" evidence="2">
    <location>
        <begin position="1"/>
        <end position="43"/>
    </location>
</feature>
<evidence type="ECO:0000313" key="5">
    <source>
        <dbReference type="Proteomes" id="UP000716291"/>
    </source>
</evidence>
<dbReference type="Gene3D" id="2.40.50.700">
    <property type="match status" value="1"/>
</dbReference>